<feature type="transmembrane region" description="Helical" evidence="1">
    <location>
        <begin position="12"/>
        <end position="39"/>
    </location>
</feature>
<evidence type="ECO:0000313" key="2">
    <source>
        <dbReference type="EMBL" id="EEV19311.1"/>
    </source>
</evidence>
<sequence length="110" mass="11638">MNDTQMIRLGQRGIAAGIVLLFLLFGKNLVLPLAGFGLIGLGCAPVYPSIIHATPAHFGENRSQAMIGVQMASAYTGTCLMPPLFGLIANHISIALMPLYLAALLTVMEI</sequence>
<dbReference type="eggNOG" id="COG0738">
    <property type="taxonomic scope" value="Bacteria"/>
</dbReference>
<dbReference type="SUPFAM" id="SSF103473">
    <property type="entry name" value="MFS general substrate transporter"/>
    <property type="match status" value="1"/>
</dbReference>
<dbReference type="EMBL" id="ACYH01000066">
    <property type="protein sequence ID" value="EEV19311.1"/>
    <property type="molecule type" value="Genomic_DNA"/>
</dbReference>
<dbReference type="Proteomes" id="UP000004509">
    <property type="component" value="Unassembled WGS sequence"/>
</dbReference>
<organism evidence="2 3">
    <name type="scientific">Treponema vincentii ATCC 35580</name>
    <dbReference type="NCBI Taxonomy" id="596324"/>
    <lineage>
        <taxon>Bacteria</taxon>
        <taxon>Pseudomonadati</taxon>
        <taxon>Spirochaetota</taxon>
        <taxon>Spirochaetia</taxon>
        <taxon>Spirochaetales</taxon>
        <taxon>Treponemataceae</taxon>
        <taxon>Treponema</taxon>
    </lineage>
</organism>
<dbReference type="Gene3D" id="1.20.1250.20">
    <property type="entry name" value="MFS general substrate transporter like domains"/>
    <property type="match status" value="1"/>
</dbReference>
<comment type="caution">
    <text evidence="2">The sequence shown here is derived from an EMBL/GenBank/DDBJ whole genome shotgun (WGS) entry which is preliminary data.</text>
</comment>
<evidence type="ECO:0008006" key="4">
    <source>
        <dbReference type="Google" id="ProtNLM"/>
    </source>
</evidence>
<keyword evidence="1" id="KW-0472">Membrane</keyword>
<name>C8PTG6_9SPIR</name>
<feature type="transmembrane region" description="Helical" evidence="1">
    <location>
        <begin position="84"/>
        <end position="107"/>
    </location>
</feature>
<evidence type="ECO:0000256" key="1">
    <source>
        <dbReference type="SAM" id="Phobius"/>
    </source>
</evidence>
<keyword evidence="1" id="KW-0812">Transmembrane</keyword>
<reference evidence="2 3" key="1">
    <citation type="submission" date="2009-07" db="EMBL/GenBank/DDBJ databases">
        <authorList>
            <person name="Madupu R."/>
            <person name="Sebastian Y."/>
            <person name="Durkin A.S."/>
            <person name="Torralba M."/>
            <person name="Methe B."/>
            <person name="Sutton G.G."/>
            <person name="Strausberg R.L."/>
            <person name="Nelson K.E."/>
        </authorList>
    </citation>
    <scope>NUCLEOTIDE SEQUENCE [LARGE SCALE GENOMIC DNA]</scope>
    <source>
        <strain evidence="2 3">ATCC 35580</strain>
    </source>
</reference>
<keyword evidence="1" id="KW-1133">Transmembrane helix</keyword>
<dbReference type="STRING" id="596324.TREVI0001_0383"/>
<dbReference type="AlphaFoldDB" id="C8PTG6"/>
<accession>C8PTG6</accession>
<evidence type="ECO:0000313" key="3">
    <source>
        <dbReference type="Proteomes" id="UP000004509"/>
    </source>
</evidence>
<proteinExistence type="predicted"/>
<dbReference type="RefSeq" id="WP_006190060.1">
    <property type="nucleotide sequence ID" value="NZ_ACYH01000066.1"/>
</dbReference>
<protein>
    <recommendedName>
        <fullName evidence="4">Major facilitator superfamily (MFS) profile domain-containing protein</fullName>
    </recommendedName>
</protein>
<dbReference type="InterPro" id="IPR036259">
    <property type="entry name" value="MFS_trans_sf"/>
</dbReference>
<gene>
    <name evidence="2" type="ORF">TREVI0001_0383</name>
</gene>